<evidence type="ECO:0000313" key="3">
    <source>
        <dbReference type="Proteomes" id="UP000269945"/>
    </source>
</evidence>
<keyword evidence="3" id="KW-1185">Reference proteome</keyword>
<accession>A0A9X9LYS4</accession>
<proteinExistence type="predicted"/>
<dbReference type="EMBL" id="CYRY02030173">
    <property type="protein sequence ID" value="VCX04348.1"/>
    <property type="molecule type" value="Genomic_DNA"/>
</dbReference>
<sequence length="37" mass="3769">MPETDGLSQANSVTQVGLPPKPTPLTGLLCGSQKESS</sequence>
<comment type="caution">
    <text evidence="2">The sequence shown here is derived from an EMBL/GenBank/DDBJ whole genome shotgun (WGS) entry which is preliminary data.</text>
</comment>
<evidence type="ECO:0000313" key="2">
    <source>
        <dbReference type="EMBL" id="VCX04348.1"/>
    </source>
</evidence>
<reference evidence="2 3" key="1">
    <citation type="submission" date="2018-10" db="EMBL/GenBank/DDBJ databases">
        <authorList>
            <person name="Ekblom R."/>
            <person name="Jareborg N."/>
        </authorList>
    </citation>
    <scope>NUCLEOTIDE SEQUENCE [LARGE SCALE GENOMIC DNA]</scope>
    <source>
        <tissue evidence="2">Muscle</tissue>
    </source>
</reference>
<evidence type="ECO:0000256" key="1">
    <source>
        <dbReference type="SAM" id="MobiDB-lite"/>
    </source>
</evidence>
<dbReference type="AlphaFoldDB" id="A0A9X9LYS4"/>
<feature type="region of interest" description="Disordered" evidence="1">
    <location>
        <begin position="1"/>
        <end position="37"/>
    </location>
</feature>
<feature type="compositionally biased region" description="Polar residues" evidence="1">
    <location>
        <begin position="1"/>
        <end position="15"/>
    </location>
</feature>
<name>A0A9X9LYS4_GULGU</name>
<protein>
    <submittedName>
        <fullName evidence="2">Uncharacterized protein</fullName>
    </submittedName>
</protein>
<dbReference type="Proteomes" id="UP000269945">
    <property type="component" value="Unassembled WGS sequence"/>
</dbReference>
<gene>
    <name evidence="2" type="ORF">BN2614_LOCUS3</name>
</gene>
<organism evidence="2 3">
    <name type="scientific">Gulo gulo</name>
    <name type="common">Wolverine</name>
    <name type="synonym">Gluton</name>
    <dbReference type="NCBI Taxonomy" id="48420"/>
    <lineage>
        <taxon>Eukaryota</taxon>
        <taxon>Metazoa</taxon>
        <taxon>Chordata</taxon>
        <taxon>Craniata</taxon>
        <taxon>Vertebrata</taxon>
        <taxon>Euteleostomi</taxon>
        <taxon>Mammalia</taxon>
        <taxon>Eutheria</taxon>
        <taxon>Laurasiatheria</taxon>
        <taxon>Carnivora</taxon>
        <taxon>Caniformia</taxon>
        <taxon>Musteloidea</taxon>
        <taxon>Mustelidae</taxon>
        <taxon>Guloninae</taxon>
        <taxon>Gulo</taxon>
    </lineage>
</organism>